<evidence type="ECO:0000313" key="6">
    <source>
        <dbReference type="EMBL" id="BDA63252.1"/>
    </source>
</evidence>
<evidence type="ECO:0000256" key="3">
    <source>
        <dbReference type="ARBA" id="ARBA00038858"/>
    </source>
</evidence>
<keyword evidence="7" id="KW-1185">Reference proteome</keyword>
<dbReference type="InterPro" id="IPR003331">
    <property type="entry name" value="UDP_GlcNAc_Epimerase_2_dom"/>
</dbReference>
<dbReference type="RefSeq" id="WP_223909724.1">
    <property type="nucleotide sequence ID" value="NZ_AP025017.1"/>
</dbReference>
<comment type="similarity">
    <text evidence="2 4">Belongs to the UDP-N-acetylglucosamine 2-epimerase family.</text>
</comment>
<organism evidence="6 7">
    <name type="scientific">Actinomyces capricornis</name>
    <dbReference type="NCBI Taxonomy" id="2755559"/>
    <lineage>
        <taxon>Bacteria</taxon>
        <taxon>Bacillati</taxon>
        <taxon>Actinomycetota</taxon>
        <taxon>Actinomycetes</taxon>
        <taxon>Actinomycetales</taxon>
        <taxon>Actinomycetaceae</taxon>
        <taxon>Actinomyces</taxon>
    </lineage>
</organism>
<evidence type="ECO:0000256" key="4">
    <source>
        <dbReference type="RuleBase" id="RU003513"/>
    </source>
</evidence>
<evidence type="ECO:0000313" key="7">
    <source>
        <dbReference type="Proteomes" id="UP000824496"/>
    </source>
</evidence>
<dbReference type="SUPFAM" id="SSF53756">
    <property type="entry name" value="UDP-Glycosyltransferase/glycogen phosphorylase"/>
    <property type="match status" value="1"/>
</dbReference>
<protein>
    <recommendedName>
        <fullName evidence="3">UDP-N-acetylglucosamine 2-epimerase (non-hydrolyzing)</fullName>
        <ecNumber evidence="3">5.1.3.14</ecNumber>
    </recommendedName>
</protein>
<dbReference type="CDD" id="cd03786">
    <property type="entry name" value="GTB_UDP-GlcNAc_2-Epimerase"/>
    <property type="match status" value="1"/>
</dbReference>
<dbReference type="InterPro" id="IPR029767">
    <property type="entry name" value="WecB-like"/>
</dbReference>
<evidence type="ECO:0000256" key="1">
    <source>
        <dbReference type="ARBA" id="ARBA00023235"/>
    </source>
</evidence>
<feature type="domain" description="UDP-N-acetylglucosamine 2-epimerase" evidence="5">
    <location>
        <begin position="37"/>
        <end position="378"/>
    </location>
</feature>
<dbReference type="Pfam" id="PF02350">
    <property type="entry name" value="Epimerase_2"/>
    <property type="match status" value="1"/>
</dbReference>
<dbReference type="PANTHER" id="PTHR43174:SF2">
    <property type="entry name" value="UDP-N-ACETYLGLUCOSAMINE 2-EPIMERASE"/>
    <property type="match status" value="1"/>
</dbReference>
<dbReference type="EC" id="5.1.3.14" evidence="3"/>
<keyword evidence="1 4" id="KW-0413">Isomerase</keyword>
<gene>
    <name evidence="6" type="ORF">MANAM107_00860</name>
</gene>
<dbReference type="NCBIfam" id="TIGR00236">
    <property type="entry name" value="wecB"/>
    <property type="match status" value="1"/>
</dbReference>
<dbReference type="PANTHER" id="PTHR43174">
    <property type="entry name" value="UDP-N-ACETYLGLUCOSAMINE 2-EPIMERASE"/>
    <property type="match status" value="1"/>
</dbReference>
<evidence type="ECO:0000256" key="2">
    <source>
        <dbReference type="ARBA" id="ARBA00038209"/>
    </source>
</evidence>
<reference evidence="6 7" key="1">
    <citation type="submission" date="2021-08" db="EMBL/GenBank/DDBJ databases">
        <title>Whole genome sequence of novel Actinomyces species strain MAS-1.</title>
        <authorList>
            <person name="Saito M."/>
            <person name="Kuwahara N."/>
            <person name="Takizawa T."/>
            <person name="Gotouda H."/>
            <person name="Ochiai T."/>
        </authorList>
    </citation>
    <scope>NUCLEOTIDE SEQUENCE [LARGE SCALE GENOMIC DNA]</scope>
    <source>
        <strain evidence="6 7">MAS-1</strain>
    </source>
</reference>
<dbReference type="Gene3D" id="3.40.50.2000">
    <property type="entry name" value="Glycogen Phosphorylase B"/>
    <property type="match status" value="2"/>
</dbReference>
<dbReference type="EMBL" id="AP025017">
    <property type="protein sequence ID" value="BDA63252.1"/>
    <property type="molecule type" value="Genomic_DNA"/>
</dbReference>
<name>A0ABN6K343_9ACTO</name>
<dbReference type="Proteomes" id="UP000824496">
    <property type="component" value="Chromosome"/>
</dbReference>
<accession>A0ABN6K343</accession>
<proteinExistence type="inferred from homology"/>
<evidence type="ECO:0000259" key="5">
    <source>
        <dbReference type="Pfam" id="PF02350"/>
    </source>
</evidence>
<sequence length="403" mass="43911">MRPTNPVQATTPRGPLRIMLVYGTRPEAIKLAPLVSAMRRDERFTPIVVVTGQHREMLDQVHEFFGITTDEDLDIHAPGQTLTQITTRCLEGVGAVLDVHQPDAVVVQGDTTSAFAAALAAFYHEVPVLHVEAGLRTGDLYSPFPEEANRRLVSQIAALHLCPTQVSRDNLLEENVDPSRVQVTGNTVIDALLEAVQHPVELDPALARALEDDSRRVVLVTAHRRESWGEPMRAIGRSVARLAAAHPEVMFIVPAHRNPRVREDLLPQIEAAPNVVWTDPLEYGAFCTVMNRADVVLTDSGGVQEEAPALSKPVLVMRENTERPEAVAFGVAELVGTDEERIVTRVSQLLTDTAAYEQMAHAVNPYGDGRACGRILAATAALFGRGEALPAFEPISPAIKENS</sequence>